<evidence type="ECO:0000313" key="1">
    <source>
        <dbReference type="EMBL" id="HIR49847.1"/>
    </source>
</evidence>
<sequence>MKKWIGVLAALCVALFAVLLLWPRPTEQKQEDSRIVREEDYVGGVVEYRQAGHTAAISLDIYDISRFFNSLVPEETDAPPSDDWILRITLSDNMIWNSDAEPTLETSIPPEATTSRIWLAEDWMTVGETTYKVSNSVVDVLIDKWFS</sequence>
<dbReference type="AlphaFoldDB" id="A0A9D1AQ10"/>
<dbReference type="EMBL" id="DVHE01000007">
    <property type="protein sequence ID" value="HIR49847.1"/>
    <property type="molecule type" value="Genomic_DNA"/>
</dbReference>
<reference evidence="1" key="2">
    <citation type="journal article" date="2021" name="PeerJ">
        <title>Extensive microbial diversity within the chicken gut microbiome revealed by metagenomics and culture.</title>
        <authorList>
            <person name="Gilroy R."/>
            <person name="Ravi A."/>
            <person name="Getino M."/>
            <person name="Pursley I."/>
            <person name="Horton D.L."/>
            <person name="Alikhan N.F."/>
            <person name="Baker D."/>
            <person name="Gharbi K."/>
            <person name="Hall N."/>
            <person name="Watson M."/>
            <person name="Adriaenssens E.M."/>
            <person name="Foster-Nyarko E."/>
            <person name="Jarju S."/>
            <person name="Secka A."/>
            <person name="Antonio M."/>
            <person name="Oren A."/>
            <person name="Chaudhuri R.R."/>
            <person name="La Ragione R."/>
            <person name="Hildebrand F."/>
            <person name="Pallen M.J."/>
        </authorList>
    </citation>
    <scope>NUCLEOTIDE SEQUENCE</scope>
    <source>
        <strain evidence="1">ChiBcec15-4380</strain>
    </source>
</reference>
<dbReference type="Proteomes" id="UP000824239">
    <property type="component" value="Unassembled WGS sequence"/>
</dbReference>
<organism evidence="1 2">
    <name type="scientific">Candidatus Avoscillospira avicola</name>
    <dbReference type="NCBI Taxonomy" id="2840706"/>
    <lineage>
        <taxon>Bacteria</taxon>
        <taxon>Bacillati</taxon>
        <taxon>Bacillota</taxon>
        <taxon>Clostridia</taxon>
        <taxon>Eubacteriales</taxon>
        <taxon>Oscillospiraceae</taxon>
        <taxon>Oscillospiraceae incertae sedis</taxon>
        <taxon>Candidatus Avoscillospira</taxon>
    </lineage>
</organism>
<evidence type="ECO:0000313" key="2">
    <source>
        <dbReference type="Proteomes" id="UP000824239"/>
    </source>
</evidence>
<protein>
    <submittedName>
        <fullName evidence="1">Uncharacterized protein</fullName>
    </submittedName>
</protein>
<name>A0A9D1AQ10_9FIRM</name>
<reference evidence="1" key="1">
    <citation type="submission" date="2020-10" db="EMBL/GenBank/DDBJ databases">
        <authorList>
            <person name="Gilroy R."/>
        </authorList>
    </citation>
    <scope>NUCLEOTIDE SEQUENCE</scope>
    <source>
        <strain evidence="1">ChiBcec15-4380</strain>
    </source>
</reference>
<comment type="caution">
    <text evidence="1">The sequence shown here is derived from an EMBL/GenBank/DDBJ whole genome shotgun (WGS) entry which is preliminary data.</text>
</comment>
<proteinExistence type="predicted"/>
<accession>A0A9D1AQ10</accession>
<gene>
    <name evidence="1" type="ORF">IAA53_00935</name>
</gene>